<evidence type="ECO:0000256" key="8">
    <source>
        <dbReference type="ARBA" id="ARBA00023065"/>
    </source>
</evidence>
<evidence type="ECO:0000256" key="5">
    <source>
        <dbReference type="ARBA" id="ARBA00022692"/>
    </source>
</evidence>
<evidence type="ECO:0000256" key="4">
    <source>
        <dbReference type="ARBA" id="ARBA00022475"/>
    </source>
</evidence>
<dbReference type="GO" id="GO:0005886">
    <property type="term" value="C:plasma membrane"/>
    <property type="evidence" value="ECO:0007669"/>
    <property type="project" value="UniProtKB-SubCell"/>
</dbReference>
<keyword evidence="3" id="KW-0813">Transport</keyword>
<feature type="region of interest" description="Disordered" evidence="11">
    <location>
        <begin position="596"/>
        <end position="615"/>
    </location>
</feature>
<dbReference type="OrthoDB" id="6429739at2759"/>
<comment type="subcellular location">
    <subcellularLocation>
        <location evidence="1">Cell membrane</location>
        <topology evidence="1">Multi-pass membrane protein</topology>
    </subcellularLocation>
</comment>
<evidence type="ECO:0000256" key="9">
    <source>
        <dbReference type="ARBA" id="ARBA00023136"/>
    </source>
</evidence>
<dbReference type="PANTHER" id="PTHR21522">
    <property type="entry name" value="PROTON CHANNEL OTOP"/>
    <property type="match status" value="1"/>
</dbReference>
<feature type="transmembrane region" description="Helical" evidence="12">
    <location>
        <begin position="483"/>
        <end position="503"/>
    </location>
</feature>
<keyword evidence="4" id="KW-1003">Cell membrane</keyword>
<name>A0A4U5LUL9_STECR</name>
<evidence type="ECO:0000256" key="12">
    <source>
        <dbReference type="SAM" id="Phobius"/>
    </source>
</evidence>
<proteinExistence type="inferred from homology"/>
<dbReference type="AlphaFoldDB" id="A0A4U5LUL9"/>
<feature type="transmembrane region" description="Helical" evidence="12">
    <location>
        <begin position="119"/>
        <end position="146"/>
    </location>
</feature>
<comment type="similarity">
    <text evidence="2">Belongs to the otopetrin family.</text>
</comment>
<evidence type="ECO:0000256" key="2">
    <source>
        <dbReference type="ARBA" id="ARBA00006513"/>
    </source>
</evidence>
<dbReference type="InterPro" id="IPR004878">
    <property type="entry name" value="Otopetrin"/>
</dbReference>
<feature type="transmembrane region" description="Helical" evidence="12">
    <location>
        <begin position="365"/>
        <end position="396"/>
    </location>
</feature>
<feature type="transmembrane region" description="Helical" evidence="12">
    <location>
        <begin position="176"/>
        <end position="199"/>
    </location>
</feature>
<evidence type="ECO:0000256" key="6">
    <source>
        <dbReference type="ARBA" id="ARBA00022781"/>
    </source>
</evidence>
<keyword evidence="7 12" id="KW-1133">Transmembrane helix</keyword>
<feature type="transmembrane region" description="Helical" evidence="12">
    <location>
        <begin position="408"/>
        <end position="429"/>
    </location>
</feature>
<dbReference type="Pfam" id="PF03189">
    <property type="entry name" value="Otopetrin"/>
    <property type="match status" value="1"/>
</dbReference>
<accession>A0A4U5LUL9</accession>
<comment type="caution">
    <text evidence="13">The sequence shown here is derived from an EMBL/GenBank/DDBJ whole genome shotgun (WGS) entry which is preliminary data.</text>
</comment>
<feature type="transmembrane region" description="Helical" evidence="12">
    <location>
        <begin position="77"/>
        <end position="99"/>
    </location>
</feature>
<keyword evidence="6" id="KW-0375">Hydrogen ion transport</keyword>
<keyword evidence="5 12" id="KW-0812">Transmembrane</keyword>
<keyword evidence="8" id="KW-0406">Ion transport</keyword>
<feature type="transmembrane region" description="Helical" evidence="12">
    <location>
        <begin position="561"/>
        <end position="582"/>
    </location>
</feature>
<dbReference type="PANTHER" id="PTHR21522:SF43">
    <property type="entry name" value="OTOPETRIN-2"/>
    <property type="match status" value="1"/>
</dbReference>
<sequence length="637" mass="72524">MVAEDGKHKRTLDFVEEDAECGRRNLHDMGNSIDSEDSVDLDKRSVVSFAKSGTTYADTMLTEDFVYDGRWIDNKQACGHFVSVLTCMYALILIIFSIILEVSQKFTLNEWFAETLFYIFMYGSSILFFIYCYFFMIHPGWFNYLLKIAYKKKWISNYRRWKIIKTSHTSEGAGSLYLRLGTLFFGSIGIAFYGLEIFMCVSSYQCQGFQIANMSIAGVFTFIQMHFIFCNSKIVIVGSKNLAKLGTMHLVAVNVWTWFRFVLAKQTAKSSKSSSGSDYVVELAREVVNTLLTTTTQQTTTTKYVEQQLPGKFSAFDYFGDLATFLITCLVEYSVIGGAIMFVHWKTIDVQQRRRENRVKRKNKVRIDCSASSAGVFAGILFLIGAFVAIGIYSVFTQLRDTRGAMEVFGWTDLSLFALLLVATFYGIWRMKDLQYTNHGSSNSEFLDEILLIIGLIGELIFSSCGLVLWIASRHENRKMDTYLIFVFLLRILQVTVQTVFILMAGRLRSYAPDVLIRKPGKQIVTFLLMANVSLFFFHTFEGMKSVFGYADPNVAQSYLYLAYAIGPLIVFYRFHSSACLAECFKHCFSEHHHAHNRHSHSHGHEEHGESHGAPTPVSIAHHKDILAHSISLEKPN</sequence>
<dbReference type="GO" id="GO:0015252">
    <property type="term" value="F:proton channel activity"/>
    <property type="evidence" value="ECO:0007669"/>
    <property type="project" value="InterPro"/>
</dbReference>
<feature type="transmembrane region" description="Helical" evidence="12">
    <location>
        <begin position="524"/>
        <end position="541"/>
    </location>
</feature>
<reference evidence="13 14" key="1">
    <citation type="journal article" date="2015" name="Genome Biol.">
        <title>Comparative genomics of Steinernema reveals deeply conserved gene regulatory networks.</title>
        <authorList>
            <person name="Dillman A.R."/>
            <person name="Macchietto M."/>
            <person name="Porter C.F."/>
            <person name="Rogers A."/>
            <person name="Williams B."/>
            <person name="Antoshechkin I."/>
            <person name="Lee M.M."/>
            <person name="Goodwin Z."/>
            <person name="Lu X."/>
            <person name="Lewis E.E."/>
            <person name="Goodrich-Blair H."/>
            <person name="Stock S.P."/>
            <person name="Adams B.J."/>
            <person name="Sternberg P.W."/>
            <person name="Mortazavi A."/>
        </authorList>
    </citation>
    <scope>NUCLEOTIDE SEQUENCE [LARGE SCALE GENOMIC DNA]</scope>
    <source>
        <strain evidence="13 14">ALL</strain>
    </source>
</reference>
<protein>
    <submittedName>
        <fullName evidence="13">Uncharacterized protein</fullName>
    </submittedName>
</protein>
<dbReference type="Proteomes" id="UP000298663">
    <property type="component" value="Unassembled WGS sequence"/>
</dbReference>
<feature type="transmembrane region" description="Helical" evidence="12">
    <location>
        <begin position="211"/>
        <end position="230"/>
    </location>
</feature>
<reference evidence="13 14" key="2">
    <citation type="journal article" date="2019" name="G3 (Bethesda)">
        <title>Hybrid Assembly of the Genome of the Entomopathogenic Nematode Steinernema carpocapsae Identifies the X-Chromosome.</title>
        <authorList>
            <person name="Serra L."/>
            <person name="Macchietto M."/>
            <person name="Macias-Munoz A."/>
            <person name="McGill C.J."/>
            <person name="Rodriguez I.M."/>
            <person name="Rodriguez B."/>
            <person name="Murad R."/>
            <person name="Mortazavi A."/>
        </authorList>
    </citation>
    <scope>NUCLEOTIDE SEQUENCE [LARGE SCALE GENOMIC DNA]</scope>
    <source>
        <strain evidence="13 14">ALL</strain>
    </source>
</reference>
<feature type="transmembrane region" description="Helical" evidence="12">
    <location>
        <begin position="242"/>
        <end position="263"/>
    </location>
</feature>
<keyword evidence="9 12" id="KW-0472">Membrane</keyword>
<evidence type="ECO:0000256" key="1">
    <source>
        <dbReference type="ARBA" id="ARBA00004651"/>
    </source>
</evidence>
<evidence type="ECO:0000256" key="7">
    <source>
        <dbReference type="ARBA" id="ARBA00022989"/>
    </source>
</evidence>
<keyword evidence="14" id="KW-1185">Reference proteome</keyword>
<keyword evidence="10" id="KW-0407">Ion channel</keyword>
<feature type="transmembrane region" description="Helical" evidence="12">
    <location>
        <begin position="322"/>
        <end position="345"/>
    </location>
</feature>
<evidence type="ECO:0000256" key="3">
    <source>
        <dbReference type="ARBA" id="ARBA00022448"/>
    </source>
</evidence>
<gene>
    <name evidence="13" type="ORF">L596_029433</name>
</gene>
<organism evidence="13 14">
    <name type="scientific">Steinernema carpocapsae</name>
    <name type="common">Entomopathogenic nematode</name>
    <dbReference type="NCBI Taxonomy" id="34508"/>
    <lineage>
        <taxon>Eukaryota</taxon>
        <taxon>Metazoa</taxon>
        <taxon>Ecdysozoa</taxon>
        <taxon>Nematoda</taxon>
        <taxon>Chromadorea</taxon>
        <taxon>Rhabditida</taxon>
        <taxon>Tylenchina</taxon>
        <taxon>Panagrolaimomorpha</taxon>
        <taxon>Strongyloidoidea</taxon>
        <taxon>Steinernematidae</taxon>
        <taxon>Steinernema</taxon>
    </lineage>
</organism>
<dbReference type="STRING" id="34508.A0A4U5LUL9"/>
<feature type="transmembrane region" description="Helical" evidence="12">
    <location>
        <begin position="450"/>
        <end position="471"/>
    </location>
</feature>
<evidence type="ECO:0000256" key="10">
    <source>
        <dbReference type="ARBA" id="ARBA00023303"/>
    </source>
</evidence>
<evidence type="ECO:0000313" key="14">
    <source>
        <dbReference type="Proteomes" id="UP000298663"/>
    </source>
</evidence>
<evidence type="ECO:0000256" key="11">
    <source>
        <dbReference type="SAM" id="MobiDB-lite"/>
    </source>
</evidence>
<evidence type="ECO:0000313" key="13">
    <source>
        <dbReference type="EMBL" id="TKR59816.1"/>
    </source>
</evidence>
<dbReference type="EMBL" id="AZBU02000012">
    <property type="protein sequence ID" value="TKR59816.1"/>
    <property type="molecule type" value="Genomic_DNA"/>
</dbReference>